<reference evidence="3 4" key="1">
    <citation type="submission" date="2017-08" db="EMBL/GenBank/DDBJ databases">
        <title>Reclassification of Bisgaard taxon 37 and 44.</title>
        <authorList>
            <person name="Christensen H."/>
        </authorList>
    </citation>
    <scope>NUCLEOTIDE SEQUENCE [LARGE SCALE GENOMIC DNA]</scope>
    <source>
        <strain evidence="3 4">B96_3</strain>
    </source>
</reference>
<protein>
    <recommendedName>
        <fullName evidence="5">Peptide chain release factor N(5)-glutamine methyltransferase</fullName>
    </recommendedName>
</protein>
<proteinExistence type="predicted"/>
<evidence type="ECO:0008006" key="5">
    <source>
        <dbReference type="Google" id="ProtNLM"/>
    </source>
</evidence>
<keyword evidence="4" id="KW-1185">Reference proteome</keyword>
<sequence length="672" mass="77480">MTFNFNYNYSEGPDFKPVMLELYKIVAQKYPQITQVVDQEALFNDEVGEIDIQAWQELQSLVCNKFYQAFNPEQAQVETSKTPQGQLAQQAQQATQLAQTAQSTQTTPAKTATREFTAFKEFKQSLPVLKEECKYDYLTLVDNLIDTVKCGTADHLQYLLMIWRQAFPFLRPQVNLYPRILANNPTSTLARSLIYCLYLLDRVEDLIYYRYDPTEYDIKLISNLVGKIDKALPFYDHLEVKEFSYLLENCLQHYSLDFAGELNPQEKTNLNRLLQYYARKKHELIGEFLTLAKLEKEQWEKVNQLKINIAHQEAIKSQGLKDLPQVKEVKGLPIILNQVQIEQILQFEKDLADPENVVIRYKGTTLNRRTAHLILAKLNQDLSDYFLEAKPLGKIEEFTEFIESRFYTRGVLTPRTSSELIVLDGCNYVKEYLYEKAIAPLLAKKEPFTIVDLGSGSGCLGISILQELVRHLYVTPLKFKLICCDLSPEALATTYANLERIFNLPIEVDSPALESQEKVKLGDYIADNNPFFKPDHFMKFFAKQSKARKNVSLAVRQSDWLEKVTEEVDIIVANPPYIDVNDPLLVYSQDDPWTSLVAPDSGLQAYREIFTQAPRVLRNHGVILIEHGYEQQEAIEELITNLNLPQGHYECLADFEDIDIVRGSAWRWIKAQ</sequence>
<evidence type="ECO:0000313" key="4">
    <source>
        <dbReference type="Proteomes" id="UP000265691"/>
    </source>
</evidence>
<dbReference type="InterPro" id="IPR029063">
    <property type="entry name" value="SAM-dependent_MTases_sf"/>
</dbReference>
<keyword evidence="1" id="KW-0489">Methyltransferase</keyword>
<dbReference type="Proteomes" id="UP000265691">
    <property type="component" value="Unassembled WGS sequence"/>
</dbReference>
<keyword evidence="2" id="KW-0808">Transferase</keyword>
<dbReference type="GO" id="GO:0003676">
    <property type="term" value="F:nucleic acid binding"/>
    <property type="evidence" value="ECO:0007669"/>
    <property type="project" value="InterPro"/>
</dbReference>
<dbReference type="RefSeq" id="WP_119524341.1">
    <property type="nucleotide sequence ID" value="NZ_NRHC01000004.1"/>
</dbReference>
<dbReference type="EMBL" id="NRHC01000004">
    <property type="protein sequence ID" value="RIY34405.1"/>
    <property type="molecule type" value="Genomic_DNA"/>
</dbReference>
<dbReference type="SUPFAM" id="SSF53335">
    <property type="entry name" value="S-adenosyl-L-methionine-dependent methyltransferases"/>
    <property type="match status" value="1"/>
</dbReference>
<accession>A0A3A1Y9Q1</accession>
<name>A0A3A1Y9Q1_9GAMM</name>
<dbReference type="AlphaFoldDB" id="A0A3A1Y9Q1"/>
<dbReference type="GO" id="GO:0008168">
    <property type="term" value="F:methyltransferase activity"/>
    <property type="evidence" value="ECO:0007669"/>
    <property type="project" value="UniProtKB-KW"/>
</dbReference>
<dbReference type="GO" id="GO:0032259">
    <property type="term" value="P:methylation"/>
    <property type="evidence" value="ECO:0007669"/>
    <property type="project" value="UniProtKB-KW"/>
</dbReference>
<dbReference type="CDD" id="cd02440">
    <property type="entry name" value="AdoMet_MTases"/>
    <property type="match status" value="1"/>
</dbReference>
<evidence type="ECO:0000313" key="3">
    <source>
        <dbReference type="EMBL" id="RIY34405.1"/>
    </source>
</evidence>
<organism evidence="3 4">
    <name type="scientific">Psittacicella hinzii</name>
    <dbReference type="NCBI Taxonomy" id="2028575"/>
    <lineage>
        <taxon>Bacteria</taxon>
        <taxon>Pseudomonadati</taxon>
        <taxon>Pseudomonadota</taxon>
        <taxon>Gammaproteobacteria</taxon>
        <taxon>Pasteurellales</taxon>
        <taxon>Psittacicellaceae</taxon>
        <taxon>Psittacicella</taxon>
    </lineage>
</organism>
<dbReference type="PROSITE" id="PS00092">
    <property type="entry name" value="N6_MTASE"/>
    <property type="match status" value="1"/>
</dbReference>
<dbReference type="OrthoDB" id="9800643at2"/>
<dbReference type="Gene3D" id="3.40.50.150">
    <property type="entry name" value="Vaccinia Virus protein VP39"/>
    <property type="match status" value="1"/>
</dbReference>
<dbReference type="InterPro" id="IPR050320">
    <property type="entry name" value="N5-glutamine_MTase"/>
</dbReference>
<evidence type="ECO:0000256" key="1">
    <source>
        <dbReference type="ARBA" id="ARBA00022603"/>
    </source>
</evidence>
<gene>
    <name evidence="3" type="ORF">CKF54_00670</name>
</gene>
<comment type="caution">
    <text evidence="3">The sequence shown here is derived from an EMBL/GenBank/DDBJ whole genome shotgun (WGS) entry which is preliminary data.</text>
</comment>
<dbReference type="PANTHER" id="PTHR18895:SF74">
    <property type="entry name" value="MTRF1L RELEASE FACTOR GLUTAMINE METHYLTRANSFERASE"/>
    <property type="match status" value="1"/>
</dbReference>
<dbReference type="InterPro" id="IPR002052">
    <property type="entry name" value="DNA_methylase_N6_adenine_CS"/>
</dbReference>
<evidence type="ECO:0000256" key="2">
    <source>
        <dbReference type="ARBA" id="ARBA00022679"/>
    </source>
</evidence>
<dbReference type="PANTHER" id="PTHR18895">
    <property type="entry name" value="HEMK METHYLTRANSFERASE"/>
    <property type="match status" value="1"/>
</dbReference>